<evidence type="ECO:0000256" key="1">
    <source>
        <dbReference type="SAM" id="Phobius"/>
    </source>
</evidence>
<name>A0ABU3RXS3_9MICO</name>
<dbReference type="EMBL" id="JAWDIU010000004">
    <property type="protein sequence ID" value="MDU0327682.1"/>
    <property type="molecule type" value="Genomic_DNA"/>
</dbReference>
<dbReference type="RefSeq" id="WP_260979732.1">
    <property type="nucleotide sequence ID" value="NZ_JAWDIU010000004.1"/>
</dbReference>
<dbReference type="NCBIfam" id="NF041390">
    <property type="entry name" value="TadE_Rv3655c"/>
    <property type="match status" value="1"/>
</dbReference>
<keyword evidence="1" id="KW-0812">Transmembrane</keyword>
<dbReference type="Proteomes" id="UP001256673">
    <property type="component" value="Unassembled WGS sequence"/>
</dbReference>
<feature type="transmembrane region" description="Helical" evidence="1">
    <location>
        <begin position="37"/>
        <end position="55"/>
    </location>
</feature>
<evidence type="ECO:0000313" key="3">
    <source>
        <dbReference type="EMBL" id="MDU0327682.1"/>
    </source>
</evidence>
<gene>
    <name evidence="3" type="ORF">RWH43_13030</name>
</gene>
<evidence type="ECO:0000259" key="2">
    <source>
        <dbReference type="Pfam" id="PF07811"/>
    </source>
</evidence>
<reference evidence="3 4" key="1">
    <citation type="submission" date="2023-09" db="EMBL/GenBank/DDBJ databases">
        <title>Microbacterium fusihabitans sp. nov., Microbacterium phycihabitans sp. nov., and Microbacterium cervinum sp. nov., isolated from dried seaweeds of beach.</title>
        <authorList>
            <person name="Lee S.D."/>
        </authorList>
    </citation>
    <scope>NUCLEOTIDE SEQUENCE [LARGE SCALE GENOMIC DNA]</scope>
    <source>
        <strain evidence="3 4">KSW2-21</strain>
    </source>
</reference>
<organism evidence="3 4">
    <name type="scientific">Microbacterium algihabitans</name>
    <dbReference type="NCBI Taxonomy" id="3075992"/>
    <lineage>
        <taxon>Bacteria</taxon>
        <taxon>Bacillati</taxon>
        <taxon>Actinomycetota</taxon>
        <taxon>Actinomycetes</taxon>
        <taxon>Micrococcales</taxon>
        <taxon>Microbacteriaceae</taxon>
        <taxon>Microbacterium</taxon>
    </lineage>
</organism>
<keyword evidence="4" id="KW-1185">Reference proteome</keyword>
<keyword evidence="1" id="KW-1133">Transmembrane helix</keyword>
<dbReference type="InterPro" id="IPR012495">
    <property type="entry name" value="TadE-like_dom"/>
</dbReference>
<accession>A0ABU3RXS3</accession>
<evidence type="ECO:0000313" key="4">
    <source>
        <dbReference type="Proteomes" id="UP001256673"/>
    </source>
</evidence>
<keyword evidence="1" id="KW-0472">Membrane</keyword>
<feature type="domain" description="TadE-like" evidence="2">
    <location>
        <begin position="31"/>
        <end position="73"/>
    </location>
</feature>
<protein>
    <submittedName>
        <fullName evidence="3">TadE family type IV pilus minor pilin</fullName>
    </submittedName>
</protein>
<comment type="caution">
    <text evidence="3">The sequence shown here is derived from an EMBL/GenBank/DDBJ whole genome shotgun (WGS) entry which is preliminary data.</text>
</comment>
<proteinExistence type="predicted"/>
<sequence>MTMPWSRSGCTRIAVAGASRGEPGRRLGERGSVTAEFAVALPAVLVVLALAVGALSTAAATIRVQHAATEAARLLGRGDESGLARVAEIGATATVQRSDDLVCVEASAPVPLHLPLPPVAARACALDGGH</sequence>
<dbReference type="InterPro" id="IPR049790">
    <property type="entry name" value="Rv3655c/TadE"/>
</dbReference>
<dbReference type="Pfam" id="PF07811">
    <property type="entry name" value="TadE"/>
    <property type="match status" value="1"/>
</dbReference>